<dbReference type="EMBL" id="JACHGZ010000006">
    <property type="protein sequence ID" value="MBB5148400.1"/>
    <property type="molecule type" value="Genomic_DNA"/>
</dbReference>
<dbReference type="Gene3D" id="3.40.50.620">
    <property type="entry name" value="HUPs"/>
    <property type="match status" value="1"/>
</dbReference>
<organism evidence="2 3">
    <name type="scientific">Ureibacillus thermosphaericus</name>
    <dbReference type="NCBI Taxonomy" id="51173"/>
    <lineage>
        <taxon>Bacteria</taxon>
        <taxon>Bacillati</taxon>
        <taxon>Bacillota</taxon>
        <taxon>Bacilli</taxon>
        <taxon>Bacillales</taxon>
        <taxon>Caryophanaceae</taxon>
        <taxon>Ureibacillus</taxon>
    </lineage>
</organism>
<dbReference type="GO" id="GO:0043164">
    <property type="term" value="P:Gram-negative-bacterium-type cell wall biogenesis"/>
    <property type="evidence" value="ECO:0007669"/>
    <property type="project" value="TreeGrafter"/>
</dbReference>
<dbReference type="PANTHER" id="PTHR30336">
    <property type="entry name" value="INNER MEMBRANE PROTEIN, PROBABLE PERMEASE"/>
    <property type="match status" value="1"/>
</dbReference>
<comment type="caution">
    <text evidence="2">The sequence shown here is derived from an EMBL/GenBank/DDBJ whole genome shotgun (WGS) entry which is preliminary data.</text>
</comment>
<dbReference type="Pfam" id="PF02698">
    <property type="entry name" value="DUF218"/>
    <property type="match status" value="1"/>
</dbReference>
<evidence type="ECO:0000313" key="2">
    <source>
        <dbReference type="EMBL" id="MBB5148400.1"/>
    </source>
</evidence>
<feature type="domain" description="DUF218" evidence="1">
    <location>
        <begin position="27"/>
        <end position="151"/>
    </location>
</feature>
<keyword evidence="3" id="KW-1185">Reference proteome</keyword>
<dbReference type="PANTHER" id="PTHR30336:SF4">
    <property type="entry name" value="ENVELOPE BIOGENESIS FACTOR ELYC"/>
    <property type="match status" value="1"/>
</dbReference>
<proteinExistence type="predicted"/>
<dbReference type="GO" id="GO:0005886">
    <property type="term" value="C:plasma membrane"/>
    <property type="evidence" value="ECO:0007669"/>
    <property type="project" value="TreeGrafter"/>
</dbReference>
<dbReference type="InterPro" id="IPR003848">
    <property type="entry name" value="DUF218"/>
</dbReference>
<sequence>MSSVALFTWSYKTMKQPIPVADGTYEYAILLGAKVESDGRPSLTLQYRLKEAIKYLKSYPHVNIIVSGGKGLDEPISEAEAMYTFLVESGIEEYRIIREEQATSTYENLLYSKKLLPTNTKNVTLITSDFHCARAKILANKLDLEVDIVASKTPKIVEQKLHIREQFALIKTLILGK</sequence>
<dbReference type="InterPro" id="IPR051599">
    <property type="entry name" value="Cell_Envelope_Assoc"/>
</dbReference>
<dbReference type="GO" id="GO:0000270">
    <property type="term" value="P:peptidoglycan metabolic process"/>
    <property type="evidence" value="ECO:0007669"/>
    <property type="project" value="TreeGrafter"/>
</dbReference>
<dbReference type="RefSeq" id="WP_238536190.1">
    <property type="nucleotide sequence ID" value="NZ_JAAXPW010000007.1"/>
</dbReference>
<dbReference type="CDD" id="cd06259">
    <property type="entry name" value="YdcF-like"/>
    <property type="match status" value="1"/>
</dbReference>
<evidence type="ECO:0000313" key="3">
    <source>
        <dbReference type="Proteomes" id="UP000557217"/>
    </source>
</evidence>
<name>A0A840PR77_URETH</name>
<dbReference type="Proteomes" id="UP000557217">
    <property type="component" value="Unassembled WGS sequence"/>
</dbReference>
<gene>
    <name evidence="2" type="ORF">HNR36_000786</name>
</gene>
<dbReference type="InterPro" id="IPR014729">
    <property type="entry name" value="Rossmann-like_a/b/a_fold"/>
</dbReference>
<protein>
    <submittedName>
        <fullName evidence="2">Uncharacterized SAM-binding protein YcdF (DUF218 family)</fullName>
    </submittedName>
</protein>
<dbReference type="AlphaFoldDB" id="A0A840PR77"/>
<evidence type="ECO:0000259" key="1">
    <source>
        <dbReference type="Pfam" id="PF02698"/>
    </source>
</evidence>
<accession>A0A840PR77</accession>
<reference evidence="2 3" key="1">
    <citation type="submission" date="2020-08" db="EMBL/GenBank/DDBJ databases">
        <title>Genomic Encyclopedia of Type Strains, Phase IV (KMG-IV): sequencing the most valuable type-strain genomes for metagenomic binning, comparative biology and taxonomic classification.</title>
        <authorList>
            <person name="Goeker M."/>
        </authorList>
    </citation>
    <scope>NUCLEOTIDE SEQUENCE [LARGE SCALE GENOMIC DNA]</scope>
    <source>
        <strain evidence="2 3">DSM 10633</strain>
    </source>
</reference>